<comment type="caution">
    <text evidence="3">The sequence shown here is derived from an EMBL/GenBank/DDBJ whole genome shotgun (WGS) entry which is preliminary data.</text>
</comment>
<name>A0A414BY72_9BACT</name>
<evidence type="ECO:0000313" key="4">
    <source>
        <dbReference type="Proteomes" id="UP000286260"/>
    </source>
</evidence>
<dbReference type="EMBL" id="QSII01000012">
    <property type="protein sequence ID" value="RHC85021.1"/>
    <property type="molecule type" value="Genomic_DNA"/>
</dbReference>
<dbReference type="Pfam" id="PF23343">
    <property type="entry name" value="REP_ORF2-G2P"/>
    <property type="match status" value="1"/>
</dbReference>
<dbReference type="InterPro" id="IPR056906">
    <property type="entry name" value="ORF2/G2P_dom"/>
</dbReference>
<reference evidence="3 4" key="1">
    <citation type="submission" date="2018-08" db="EMBL/GenBank/DDBJ databases">
        <title>A genome reference for cultivated species of the human gut microbiota.</title>
        <authorList>
            <person name="Zou Y."/>
            <person name="Xue W."/>
            <person name="Luo G."/>
        </authorList>
    </citation>
    <scope>NUCLEOTIDE SEQUENCE [LARGE SCALE GENOMIC DNA]</scope>
    <source>
        <strain evidence="3 4">AM34-17</strain>
    </source>
</reference>
<proteinExistence type="predicted"/>
<evidence type="ECO:0000313" key="2">
    <source>
        <dbReference type="EMBL" id="MTV00904.1"/>
    </source>
</evidence>
<feature type="domain" description="Replication-associated protein ORF2/G2P" evidence="1">
    <location>
        <begin position="48"/>
        <end position="160"/>
    </location>
</feature>
<dbReference type="EMBL" id="WNDD01000004">
    <property type="protein sequence ID" value="MTV00904.1"/>
    <property type="molecule type" value="Genomic_DNA"/>
</dbReference>
<evidence type="ECO:0000313" key="5">
    <source>
        <dbReference type="Proteomes" id="UP000482671"/>
    </source>
</evidence>
<dbReference type="RefSeq" id="WP_122204416.1">
    <property type="nucleotide sequence ID" value="NZ_JBCHGO010000006.1"/>
</dbReference>
<evidence type="ECO:0000313" key="3">
    <source>
        <dbReference type="EMBL" id="RHC85021.1"/>
    </source>
</evidence>
<dbReference type="AlphaFoldDB" id="A0A414BY72"/>
<gene>
    <name evidence="3" type="ORF">DW828_09905</name>
    <name evidence="2" type="ORF">GME02_04335</name>
</gene>
<sequence length="285" mass="34384">MAKCLHPMYLASVEAKVPCGWCVNCRQNKRQSWVYRLQAEAKEYPLSLFVTLTYDDEHLPIERIGSDLFQTNVAVVSKRDVQLFMKRLRKKYEDYKMRYFVTSEYGAKNGRPHYHMILFGFPFTGKMAGDLLAECWQNGFVQAHPLTIKEIAYVCKYMYEKSMCPEILRDEKKYKPFMLCSRNPGIGFGFMKADIIEFYRRHPRDYVRAWAGHKMAMPRYYADKLYDDDMKAFLKEMREEFFRHKMFNEWIDYCARENPILTDLMQLEQREEYEKRMNERLRCKM</sequence>
<dbReference type="Proteomes" id="UP000286260">
    <property type="component" value="Unassembled WGS sequence"/>
</dbReference>
<reference evidence="2 5" key="2">
    <citation type="journal article" date="2019" name="Nat. Med.">
        <title>A library of human gut bacterial isolates paired with longitudinal multiomics data enables mechanistic microbiome research.</title>
        <authorList>
            <person name="Poyet M."/>
            <person name="Groussin M."/>
            <person name="Gibbons S.M."/>
            <person name="Avila-Pacheco J."/>
            <person name="Jiang X."/>
            <person name="Kearney S.M."/>
            <person name="Perrotta A.R."/>
            <person name="Berdy B."/>
            <person name="Zhao S."/>
            <person name="Lieberman T.D."/>
            <person name="Swanson P.K."/>
            <person name="Smith M."/>
            <person name="Roesemann S."/>
            <person name="Alexander J.E."/>
            <person name="Rich S.A."/>
            <person name="Livny J."/>
            <person name="Vlamakis H."/>
            <person name="Clish C."/>
            <person name="Bullock K."/>
            <person name="Deik A."/>
            <person name="Scott J."/>
            <person name="Pierce K.A."/>
            <person name="Xavier R.J."/>
            <person name="Alm E.J."/>
        </authorList>
    </citation>
    <scope>NUCLEOTIDE SEQUENCE [LARGE SCALE GENOMIC DNA]</scope>
    <source>
        <strain evidence="2 5">BIOML-A11</strain>
    </source>
</reference>
<dbReference type="Proteomes" id="UP000482671">
    <property type="component" value="Unassembled WGS sequence"/>
</dbReference>
<protein>
    <recommendedName>
        <fullName evidence="1">Replication-associated protein ORF2/G2P domain-containing protein</fullName>
    </recommendedName>
</protein>
<accession>A0A414BY72</accession>
<organism evidence="3 4">
    <name type="scientific">Parabacteroides merdae</name>
    <dbReference type="NCBI Taxonomy" id="46503"/>
    <lineage>
        <taxon>Bacteria</taxon>
        <taxon>Pseudomonadati</taxon>
        <taxon>Bacteroidota</taxon>
        <taxon>Bacteroidia</taxon>
        <taxon>Bacteroidales</taxon>
        <taxon>Tannerellaceae</taxon>
        <taxon>Parabacteroides</taxon>
    </lineage>
</organism>
<evidence type="ECO:0000259" key="1">
    <source>
        <dbReference type="Pfam" id="PF23343"/>
    </source>
</evidence>